<gene>
    <name evidence="2" type="ordered locus">RPE_0089</name>
</gene>
<dbReference type="EMBL" id="CP000463">
    <property type="protein sequence ID" value="ABJ04050.1"/>
    <property type="molecule type" value="Genomic_DNA"/>
</dbReference>
<proteinExistence type="predicted"/>
<reference evidence="2" key="1">
    <citation type="submission" date="2006-09" db="EMBL/GenBank/DDBJ databases">
        <title>Complete sequence of Rhodopseudomonas palustris BisA53.</title>
        <authorList>
            <consortium name="US DOE Joint Genome Institute"/>
            <person name="Copeland A."/>
            <person name="Lucas S."/>
            <person name="Lapidus A."/>
            <person name="Barry K."/>
            <person name="Detter J.C."/>
            <person name="Glavina del Rio T."/>
            <person name="Hammon N."/>
            <person name="Israni S."/>
            <person name="Dalin E."/>
            <person name="Tice H."/>
            <person name="Pitluck S."/>
            <person name="Chain P."/>
            <person name="Malfatti S."/>
            <person name="Shin M."/>
            <person name="Vergez L."/>
            <person name="Schmutz J."/>
            <person name="Larimer F."/>
            <person name="Land M."/>
            <person name="Hauser L."/>
            <person name="Pelletier D.A."/>
            <person name="Kyrpides N."/>
            <person name="Kim E."/>
            <person name="Harwood C.S."/>
            <person name="Oda Y."/>
            <person name="Richardson P."/>
        </authorList>
    </citation>
    <scope>NUCLEOTIDE SEQUENCE [LARGE SCALE GENOMIC DNA]</scope>
    <source>
        <strain evidence="2">BisA53</strain>
    </source>
</reference>
<dbReference type="AlphaFoldDB" id="Q07VI4"/>
<evidence type="ECO:0000313" key="2">
    <source>
        <dbReference type="EMBL" id="ABJ04050.1"/>
    </source>
</evidence>
<sequence length="80" mass="8590">MRPGPSETDRLKPEADASHHFDAMHGAKNRRYRSLLPLAGMRLHIGRGQAAAPPLILIHRGRGQAASGNPGCVLRPPAPI</sequence>
<dbReference type="KEGG" id="rpe:RPE_0089"/>
<dbReference type="HOGENOM" id="CLU_2587423_0_0_5"/>
<name>Q07VI4_RHOP5</name>
<evidence type="ECO:0000256" key="1">
    <source>
        <dbReference type="SAM" id="MobiDB-lite"/>
    </source>
</evidence>
<accession>Q07VI4</accession>
<protein>
    <submittedName>
        <fullName evidence="2">Uncharacterized protein</fullName>
    </submittedName>
</protein>
<organism evidence="2">
    <name type="scientific">Rhodopseudomonas palustris (strain BisA53)</name>
    <dbReference type="NCBI Taxonomy" id="316055"/>
    <lineage>
        <taxon>Bacteria</taxon>
        <taxon>Pseudomonadati</taxon>
        <taxon>Pseudomonadota</taxon>
        <taxon>Alphaproteobacteria</taxon>
        <taxon>Hyphomicrobiales</taxon>
        <taxon>Nitrobacteraceae</taxon>
        <taxon>Rhodopseudomonas</taxon>
    </lineage>
</organism>
<feature type="region of interest" description="Disordered" evidence="1">
    <location>
        <begin position="1"/>
        <end position="25"/>
    </location>
</feature>
<feature type="compositionally biased region" description="Basic and acidic residues" evidence="1">
    <location>
        <begin position="7"/>
        <end position="25"/>
    </location>
</feature>